<evidence type="ECO:0000313" key="2">
    <source>
        <dbReference type="Proteomes" id="UP000789901"/>
    </source>
</evidence>
<keyword evidence="2" id="KW-1185">Reference proteome</keyword>
<organism evidence="1 2">
    <name type="scientific">Gigaspora margarita</name>
    <dbReference type="NCBI Taxonomy" id="4874"/>
    <lineage>
        <taxon>Eukaryota</taxon>
        <taxon>Fungi</taxon>
        <taxon>Fungi incertae sedis</taxon>
        <taxon>Mucoromycota</taxon>
        <taxon>Glomeromycotina</taxon>
        <taxon>Glomeromycetes</taxon>
        <taxon>Diversisporales</taxon>
        <taxon>Gigasporaceae</taxon>
        <taxon>Gigaspora</taxon>
    </lineage>
</organism>
<name>A0ABM8W3U6_GIGMA</name>
<evidence type="ECO:0000313" key="1">
    <source>
        <dbReference type="EMBL" id="CAG8517914.1"/>
    </source>
</evidence>
<dbReference type="EMBL" id="CAJVQB010001030">
    <property type="protein sequence ID" value="CAG8517914.1"/>
    <property type="molecule type" value="Genomic_DNA"/>
</dbReference>
<accession>A0ABM8W3U6</accession>
<dbReference type="Proteomes" id="UP000789901">
    <property type="component" value="Unassembled WGS sequence"/>
</dbReference>
<proteinExistence type="predicted"/>
<gene>
    <name evidence="1" type="ORF">GMARGA_LOCUS3006</name>
</gene>
<protein>
    <submittedName>
        <fullName evidence="1">46486_t:CDS:1</fullName>
    </submittedName>
</protein>
<sequence length="41" mass="4681">MAEGLGISKTQISSYCLRDCVPSNQKCRKGDKMTFYELCFE</sequence>
<feature type="non-terminal residue" evidence="1">
    <location>
        <position position="41"/>
    </location>
</feature>
<reference evidence="1 2" key="1">
    <citation type="submission" date="2021-06" db="EMBL/GenBank/DDBJ databases">
        <authorList>
            <person name="Kallberg Y."/>
            <person name="Tangrot J."/>
            <person name="Rosling A."/>
        </authorList>
    </citation>
    <scope>NUCLEOTIDE SEQUENCE [LARGE SCALE GENOMIC DNA]</scope>
    <source>
        <strain evidence="1 2">120-4 pot B 10/14</strain>
    </source>
</reference>
<comment type="caution">
    <text evidence="1">The sequence shown here is derived from an EMBL/GenBank/DDBJ whole genome shotgun (WGS) entry which is preliminary data.</text>
</comment>